<feature type="transmembrane region" description="Helical" evidence="7">
    <location>
        <begin position="118"/>
        <end position="136"/>
    </location>
</feature>
<feature type="transmembrane region" description="Helical" evidence="7">
    <location>
        <begin position="305"/>
        <end position="332"/>
    </location>
</feature>
<feature type="transmembrane region" description="Helical" evidence="7">
    <location>
        <begin position="245"/>
        <end position="262"/>
    </location>
</feature>
<feature type="transmembrane region" description="Helical" evidence="7">
    <location>
        <begin position="148"/>
        <end position="166"/>
    </location>
</feature>
<feature type="domain" description="Acyltransferase 3" evidence="8">
    <location>
        <begin position="7"/>
        <end position="323"/>
    </location>
</feature>
<evidence type="ECO:0000313" key="9">
    <source>
        <dbReference type="EMBL" id="OJS95484.1"/>
    </source>
</evidence>
<feature type="transmembrane region" description="Helical" evidence="7">
    <location>
        <begin position="7"/>
        <end position="28"/>
    </location>
</feature>
<dbReference type="Proteomes" id="UP000184161">
    <property type="component" value="Unassembled WGS sequence"/>
</dbReference>
<comment type="similarity">
    <text evidence="2">Belongs to the acyltransferase 3 family.</text>
</comment>
<keyword evidence="5 7" id="KW-1133">Transmembrane helix</keyword>
<comment type="caution">
    <text evidence="9">The sequence shown here is derived from an EMBL/GenBank/DDBJ whole genome shotgun (WGS) entry which is preliminary data.</text>
</comment>
<dbReference type="RefSeq" id="WP_065381932.1">
    <property type="nucleotide sequence ID" value="NZ_AP024504.2"/>
</dbReference>
<feature type="transmembrane region" description="Helical" evidence="7">
    <location>
        <begin position="79"/>
        <end position="96"/>
    </location>
</feature>
<dbReference type="PANTHER" id="PTHR40074:SF2">
    <property type="entry name" value="O-ACETYLTRANSFERASE WECH"/>
    <property type="match status" value="1"/>
</dbReference>
<dbReference type="GO" id="GO:0016413">
    <property type="term" value="F:O-acetyltransferase activity"/>
    <property type="evidence" value="ECO:0007669"/>
    <property type="project" value="TreeGrafter"/>
</dbReference>
<evidence type="ECO:0000256" key="7">
    <source>
        <dbReference type="SAM" id="Phobius"/>
    </source>
</evidence>
<comment type="subcellular location">
    <subcellularLocation>
        <location evidence="1">Cell membrane</location>
        <topology evidence="1">Multi-pass membrane protein</topology>
    </subcellularLocation>
</comment>
<organism evidence="9 10">
    <name type="scientific">Bacillus cereus</name>
    <dbReference type="NCBI Taxonomy" id="1396"/>
    <lineage>
        <taxon>Bacteria</taxon>
        <taxon>Bacillati</taxon>
        <taxon>Bacillota</taxon>
        <taxon>Bacilli</taxon>
        <taxon>Bacillales</taxon>
        <taxon>Bacillaceae</taxon>
        <taxon>Bacillus</taxon>
        <taxon>Bacillus cereus group</taxon>
    </lineage>
</organism>
<dbReference type="Pfam" id="PF01757">
    <property type="entry name" value="Acyl_transf_3"/>
    <property type="match status" value="1"/>
</dbReference>
<dbReference type="GO" id="GO:0009246">
    <property type="term" value="P:enterobacterial common antigen biosynthetic process"/>
    <property type="evidence" value="ECO:0007669"/>
    <property type="project" value="TreeGrafter"/>
</dbReference>
<dbReference type="GO" id="GO:0005886">
    <property type="term" value="C:plasma membrane"/>
    <property type="evidence" value="ECO:0007669"/>
    <property type="project" value="UniProtKB-SubCell"/>
</dbReference>
<evidence type="ECO:0000256" key="6">
    <source>
        <dbReference type="ARBA" id="ARBA00023136"/>
    </source>
</evidence>
<keyword evidence="6 7" id="KW-0472">Membrane</keyword>
<evidence type="ECO:0000256" key="3">
    <source>
        <dbReference type="ARBA" id="ARBA00022475"/>
    </source>
</evidence>
<name>A0A9X5ZEN7_BACCE</name>
<feature type="transmembrane region" description="Helical" evidence="7">
    <location>
        <begin position="274"/>
        <end position="293"/>
    </location>
</feature>
<proteinExistence type="inferred from homology"/>
<feature type="transmembrane region" description="Helical" evidence="7">
    <location>
        <begin position="216"/>
        <end position="239"/>
    </location>
</feature>
<protein>
    <recommendedName>
        <fullName evidence="8">Acyltransferase 3 domain-containing protein</fullName>
    </recommendedName>
</protein>
<gene>
    <name evidence="9" type="ORF">BKK64_13195</name>
</gene>
<evidence type="ECO:0000259" key="8">
    <source>
        <dbReference type="Pfam" id="PF01757"/>
    </source>
</evidence>
<feature type="transmembrane region" description="Helical" evidence="7">
    <location>
        <begin position="40"/>
        <end position="59"/>
    </location>
</feature>
<dbReference type="PANTHER" id="PTHR40074">
    <property type="entry name" value="O-ACETYLTRANSFERASE WECH"/>
    <property type="match status" value="1"/>
</dbReference>
<feature type="transmembrane region" description="Helical" evidence="7">
    <location>
        <begin position="186"/>
        <end position="204"/>
    </location>
</feature>
<reference evidence="9 10" key="1">
    <citation type="submission" date="2016-10" db="EMBL/GenBank/DDBJ databases">
        <title>Draft Genome Sequence of one Bacillus cereus strain isolated from pooled breast milk.</title>
        <authorList>
            <person name="Woudstra C."/>
            <person name="Chamoin A."/>
            <person name="Gentil S."/>
            <person name="Rambeloson T."/>
            <person name="Delannoye S."/>
            <person name="Heinnekine J.A."/>
            <person name="Herbin S."/>
            <person name="Fach P."/>
        </authorList>
    </citation>
    <scope>NUCLEOTIDE SEQUENCE [LARGE SCALE GENOMIC DNA]</scope>
    <source>
        <strain evidence="9 10">16SBCL1279</strain>
    </source>
</reference>
<evidence type="ECO:0000256" key="2">
    <source>
        <dbReference type="ARBA" id="ARBA00007400"/>
    </source>
</evidence>
<dbReference type="InterPro" id="IPR002656">
    <property type="entry name" value="Acyl_transf_3_dom"/>
</dbReference>
<evidence type="ECO:0000313" key="10">
    <source>
        <dbReference type="Proteomes" id="UP000184161"/>
    </source>
</evidence>
<evidence type="ECO:0000256" key="4">
    <source>
        <dbReference type="ARBA" id="ARBA00022692"/>
    </source>
</evidence>
<keyword evidence="3" id="KW-1003">Cell membrane</keyword>
<dbReference type="EMBL" id="MLYK01000029">
    <property type="protein sequence ID" value="OJS95484.1"/>
    <property type="molecule type" value="Genomic_DNA"/>
</dbReference>
<keyword evidence="4 7" id="KW-0812">Transmembrane</keyword>
<accession>A0A9X5ZEN7</accession>
<dbReference type="AlphaFoldDB" id="A0A9X5ZEN7"/>
<evidence type="ECO:0000256" key="5">
    <source>
        <dbReference type="ARBA" id="ARBA00022989"/>
    </source>
</evidence>
<evidence type="ECO:0000256" key="1">
    <source>
        <dbReference type="ARBA" id="ARBA00004651"/>
    </source>
</evidence>
<sequence>MIKEVFFLRVVACLSVVLLHSITSYLDLIDFNQKGFLNNLRILLCFGTPMFIFISELVISKVYKDGVPKHFLTKRIRYILIPYTVMGLFYALQYTYQEEDFLHAFVLQSAKNIFLGDFHGYFILIIMQFYILHAVLFEFFRRANVKKVLLIAFIINVIYLAIFNFIPVPDNAIGEYIWLRFSWVPFVGWLFYFCLAYYCGIYYTEFKEKVIRYKKVIYLITCLSAFLVVLLNNSGILTLVSSKRVDILIFTTMSILALYSIFSRMDSVPNLVNLISKYSFSIYLLHVFYIKVFEKIYSYFTNENSPLIIVVLFIGSIVASAISAHILNCFWWGKFIVGKLGRDYQIKR</sequence>